<dbReference type="Pfam" id="PF03068">
    <property type="entry name" value="PAD"/>
    <property type="match status" value="1"/>
</dbReference>
<dbReference type="InterPro" id="IPR004303">
    <property type="entry name" value="PAD"/>
</dbReference>
<proteinExistence type="predicted"/>
<sequence length="363" mass="40687">MSSQDCKQSISIYTYTIEGLLRQMIGPETSETEAVVRWPPPSSNARSEDIIETKLLAQGQQLYDGSTQSKEFVAIKLSLYKKKEVIYEDKIYLRVCTWILPSPLAAPVALYVVDDKSEGVTETTVDDLRNTVEAIGASLVTIPRHKVTSHPEGEVLSAWMACGFTQTTEQTQTMVAVAMHQDEDSKRDLVLGSHLNYFTIGKVWGFDRIMATPPMYPYFPLGALLVSSLTPGGETPGNWKFGDYPVGYLPQSMTHFINSQKVQPIVEVFTDWLANGDIASVVNFVPATGPRGFKVVTPSMYICRDLLLDFRKDGEGFLCEGKTLNGIDASIKVSNILADREFWKMNQHFQSFIDFNRKTLRRQ</sequence>
<dbReference type="PANTHER" id="PTHR10837">
    <property type="entry name" value="PEPTIDYLARGININE DEIMINASE"/>
    <property type="match status" value="1"/>
</dbReference>
<name>A0ABM0MG43_SACKO</name>
<organism evidence="2 3">
    <name type="scientific">Saccoglossus kowalevskii</name>
    <name type="common">Acorn worm</name>
    <dbReference type="NCBI Taxonomy" id="10224"/>
    <lineage>
        <taxon>Eukaryota</taxon>
        <taxon>Metazoa</taxon>
        <taxon>Hemichordata</taxon>
        <taxon>Enteropneusta</taxon>
        <taxon>Harrimaniidae</taxon>
        <taxon>Saccoglossus</taxon>
    </lineage>
</organism>
<dbReference type="Gene3D" id="3.75.10.10">
    <property type="entry name" value="L-arginine/glycine Amidinotransferase, Chain A"/>
    <property type="match status" value="1"/>
</dbReference>
<dbReference type="PANTHER" id="PTHR10837:SF8">
    <property type="entry name" value="PROTEIN-ARGININE DEIMINASE"/>
    <property type="match status" value="1"/>
</dbReference>
<dbReference type="Proteomes" id="UP000694865">
    <property type="component" value="Unplaced"/>
</dbReference>
<dbReference type="SUPFAM" id="SSF55909">
    <property type="entry name" value="Pentein"/>
    <property type="match status" value="1"/>
</dbReference>
<feature type="domain" description="Protein-arginine deiminase C-terminal" evidence="1">
    <location>
        <begin position="86"/>
        <end position="362"/>
    </location>
</feature>
<keyword evidence="2" id="KW-1185">Reference proteome</keyword>
<reference evidence="3" key="1">
    <citation type="submission" date="2025-08" db="UniProtKB">
        <authorList>
            <consortium name="RefSeq"/>
        </authorList>
    </citation>
    <scope>IDENTIFICATION</scope>
    <source>
        <tissue evidence="3">Testes</tissue>
    </source>
</reference>
<evidence type="ECO:0000259" key="1">
    <source>
        <dbReference type="Pfam" id="PF03068"/>
    </source>
</evidence>
<protein>
    <submittedName>
        <fullName evidence="3">Protein-arginine deiminase type-3-like</fullName>
    </submittedName>
</protein>
<dbReference type="InterPro" id="IPR013530">
    <property type="entry name" value="PAD_C"/>
</dbReference>
<dbReference type="RefSeq" id="XP_006818984.1">
    <property type="nucleotide sequence ID" value="XM_006818921.1"/>
</dbReference>
<accession>A0ABM0MG43</accession>
<evidence type="ECO:0000313" key="2">
    <source>
        <dbReference type="Proteomes" id="UP000694865"/>
    </source>
</evidence>
<dbReference type="GeneID" id="102800884"/>
<evidence type="ECO:0000313" key="3">
    <source>
        <dbReference type="RefSeq" id="XP_006818984.1"/>
    </source>
</evidence>
<gene>
    <name evidence="3" type="primary">LOC102800884</name>
</gene>